<accession>A0ABT2E9G8</accession>
<dbReference type="NCBIfam" id="TIGR03940">
    <property type="entry name" value="PGA_PgaD"/>
    <property type="match status" value="1"/>
</dbReference>
<name>A0ABT2E9G8_9ENTR</name>
<organism evidence="2 3">
    <name type="scientific">Scandinavium hiltneri</name>
    <dbReference type="NCBI Taxonomy" id="2926519"/>
    <lineage>
        <taxon>Bacteria</taxon>
        <taxon>Pseudomonadati</taxon>
        <taxon>Pseudomonadota</taxon>
        <taxon>Gammaproteobacteria</taxon>
        <taxon>Enterobacterales</taxon>
        <taxon>Enterobacteriaceae</taxon>
        <taxon>Scandinavium</taxon>
    </lineage>
</organism>
<keyword evidence="1" id="KW-1133">Transmembrane helix</keyword>
<keyword evidence="1" id="KW-0472">Membrane</keyword>
<dbReference type="Pfam" id="PF13994">
    <property type="entry name" value="PgaD"/>
    <property type="match status" value="1"/>
</dbReference>
<comment type="caution">
    <text evidence="2">The sequence shown here is derived from an EMBL/GenBank/DDBJ whole genome shotgun (WGS) entry which is preliminary data.</text>
</comment>
<keyword evidence="1" id="KW-0812">Transmembrane</keyword>
<feature type="transmembrane region" description="Helical" evidence="1">
    <location>
        <begin position="20"/>
        <end position="40"/>
    </location>
</feature>
<evidence type="ECO:0000313" key="2">
    <source>
        <dbReference type="EMBL" id="MCS2163647.1"/>
    </source>
</evidence>
<dbReference type="InterPro" id="IPR023829">
    <property type="entry name" value="PGA_PgaD"/>
</dbReference>
<feature type="transmembrane region" description="Helical" evidence="1">
    <location>
        <begin position="60"/>
        <end position="80"/>
    </location>
</feature>
<keyword evidence="3" id="KW-1185">Reference proteome</keyword>
<evidence type="ECO:0000313" key="3">
    <source>
        <dbReference type="Proteomes" id="UP001205357"/>
    </source>
</evidence>
<dbReference type="RefSeq" id="WP_258990178.1">
    <property type="nucleotide sequence ID" value="NZ_JALIGE010000076.1"/>
</dbReference>
<protein>
    <submittedName>
        <fullName evidence="2">Poly-beta-1,6-N-acetyl-D-glucosamine biosynthesis protein PgaD</fullName>
    </submittedName>
</protein>
<dbReference type="EMBL" id="JALIGE010000076">
    <property type="protein sequence ID" value="MCS2163647.1"/>
    <property type="molecule type" value="Genomic_DNA"/>
</dbReference>
<gene>
    <name evidence="2" type="primary">pgaD</name>
    <name evidence="2" type="ORF">MUU47_21475</name>
</gene>
<dbReference type="Proteomes" id="UP001205357">
    <property type="component" value="Unassembled WGS sequence"/>
</dbReference>
<reference evidence="2 3" key="1">
    <citation type="submission" date="2022-04" db="EMBL/GenBank/DDBJ databases">
        <title>Proposal of a three novel species of Scandinavium, Scandinavium hiltneri, Scandinavium manionii, Scandinavium tedordense.</title>
        <authorList>
            <person name="Maddock D.W."/>
            <person name="Brady C.L."/>
            <person name="Denman S."/>
            <person name="Arnold D."/>
        </authorList>
    </citation>
    <scope>NUCLEOTIDE SEQUENCE [LARGE SCALE GENOMIC DNA]</scope>
    <source>
        <strain evidence="2 3">H11S7</strain>
    </source>
</reference>
<proteinExistence type="predicted"/>
<evidence type="ECO:0000256" key="1">
    <source>
        <dbReference type="SAM" id="Phobius"/>
    </source>
</evidence>
<sequence>MQQNALIFTEQRILPRLLDVLMSVIAWLGFSWLIFKGVVTEITNNTHAGPHPFFSTVNTLTLYIAVALLNGAMLIFWARYNQIRFHGVERRQRRPGLEQAQLAESFDVPETLLAELAKARVVTVHHSDSGGISRIDIQQLLETDAAER</sequence>